<dbReference type="NCBIfam" id="TIGR00715">
    <property type="entry name" value="precor6x_red"/>
    <property type="match status" value="1"/>
</dbReference>
<comment type="pathway">
    <text evidence="1">Cofactor biosynthesis; adenosylcobalamin biosynthesis.</text>
</comment>
<evidence type="ECO:0000256" key="2">
    <source>
        <dbReference type="ARBA" id="ARBA00022573"/>
    </source>
</evidence>
<dbReference type="Proteomes" id="UP000249590">
    <property type="component" value="Unassembled WGS sequence"/>
</dbReference>
<gene>
    <name evidence="4" type="ORF">DLJ53_08195</name>
</gene>
<dbReference type="PANTHER" id="PTHR36925:SF1">
    <property type="entry name" value="COBALT-PRECORRIN-6A REDUCTASE"/>
    <property type="match status" value="1"/>
</dbReference>
<name>A0A8B2P2N0_9HYPH</name>
<dbReference type="InterPro" id="IPR003723">
    <property type="entry name" value="Precorrin-6x_reduct"/>
</dbReference>
<dbReference type="UniPathway" id="UPA00148"/>
<dbReference type="PROSITE" id="PS51014">
    <property type="entry name" value="COBK_CBIJ"/>
    <property type="match status" value="1"/>
</dbReference>
<accession>A0A8B2P2N0</accession>
<sequence>MARILLLGGTEEARRVAEMLDEKGASFIVSLASASASPYPGPERRGGFGGEDAMVRYLENEGVEVVADATHPFAAEISPMAKRAAKRAKVRYLRLERRPWRRSAADRWIDVRSLEEAAAALDNGSDVFLTVGAHSLQPFLMRRDLRLVVRTIEKPDLGTRRDVTVIRDRGPFSIEDERALFARYQFDAMVTKNSGGDATAAKLVAARERRMLVYMVQRPRGQPWVNCRTPEQLVRRLRWYI</sequence>
<reference evidence="4 5" key="1">
    <citation type="submission" date="2018-05" db="EMBL/GenBank/DDBJ databases">
        <title>Acuticoccus sediminis sp. nov., isolated from deep-sea sediment of Indian Ocean.</title>
        <authorList>
            <person name="Liu X."/>
            <person name="Lai Q."/>
            <person name="Du Y."/>
            <person name="Sun F."/>
            <person name="Zhang X."/>
            <person name="Wang S."/>
            <person name="Shao Z."/>
        </authorList>
    </citation>
    <scope>NUCLEOTIDE SEQUENCE [LARGE SCALE GENOMIC DNA]</scope>
    <source>
        <strain evidence="4 5">PTG4-2</strain>
    </source>
</reference>
<organism evidence="4 5">
    <name type="scientific">Acuticoccus sediminis</name>
    <dbReference type="NCBI Taxonomy" id="2184697"/>
    <lineage>
        <taxon>Bacteria</taxon>
        <taxon>Pseudomonadati</taxon>
        <taxon>Pseudomonadota</taxon>
        <taxon>Alphaproteobacteria</taxon>
        <taxon>Hyphomicrobiales</taxon>
        <taxon>Amorphaceae</taxon>
        <taxon>Acuticoccus</taxon>
    </lineage>
</organism>
<evidence type="ECO:0000313" key="5">
    <source>
        <dbReference type="Proteomes" id="UP000249590"/>
    </source>
</evidence>
<dbReference type="OrthoDB" id="5183775at2"/>
<proteinExistence type="predicted"/>
<dbReference type="NCBIfam" id="NF005968">
    <property type="entry name" value="PRK08057.1-2"/>
    <property type="match status" value="1"/>
</dbReference>
<dbReference type="PANTHER" id="PTHR36925">
    <property type="entry name" value="COBALT-PRECORRIN-6A REDUCTASE"/>
    <property type="match status" value="1"/>
</dbReference>
<evidence type="ECO:0000256" key="1">
    <source>
        <dbReference type="ARBA" id="ARBA00004953"/>
    </source>
</evidence>
<evidence type="ECO:0000256" key="3">
    <source>
        <dbReference type="ARBA" id="ARBA00023002"/>
    </source>
</evidence>
<protein>
    <submittedName>
        <fullName evidence="4">Cobalt-precorrin-6A reductase</fullName>
    </submittedName>
</protein>
<evidence type="ECO:0000313" key="4">
    <source>
        <dbReference type="EMBL" id="RAI04406.1"/>
    </source>
</evidence>
<dbReference type="GO" id="GO:0009236">
    <property type="term" value="P:cobalamin biosynthetic process"/>
    <property type="evidence" value="ECO:0007669"/>
    <property type="project" value="UniProtKB-UniPathway"/>
</dbReference>
<dbReference type="EMBL" id="QHHQ01000001">
    <property type="protein sequence ID" value="RAI04406.1"/>
    <property type="molecule type" value="Genomic_DNA"/>
</dbReference>
<keyword evidence="2" id="KW-0169">Cobalamin biosynthesis</keyword>
<keyword evidence="5" id="KW-1185">Reference proteome</keyword>
<dbReference type="AlphaFoldDB" id="A0A8B2P2N0"/>
<dbReference type="Pfam" id="PF02571">
    <property type="entry name" value="CbiJ"/>
    <property type="match status" value="1"/>
</dbReference>
<comment type="caution">
    <text evidence="4">The sequence shown here is derived from an EMBL/GenBank/DDBJ whole genome shotgun (WGS) entry which is preliminary data.</text>
</comment>
<keyword evidence="3" id="KW-0560">Oxidoreductase</keyword>
<dbReference type="GO" id="GO:0016994">
    <property type="term" value="F:precorrin-6A reductase activity"/>
    <property type="evidence" value="ECO:0007669"/>
    <property type="project" value="InterPro"/>
</dbReference>
<dbReference type="RefSeq" id="WP_111343870.1">
    <property type="nucleotide sequence ID" value="NZ_QHHQ01000001.1"/>
</dbReference>